<dbReference type="Pfam" id="PF23559">
    <property type="entry name" value="WHD_DRP"/>
    <property type="match status" value="1"/>
</dbReference>
<dbReference type="PANTHER" id="PTHR23155:SF931">
    <property type="entry name" value="OS01G0547000 PROTEIN"/>
    <property type="match status" value="1"/>
</dbReference>
<feature type="domain" description="Disease resistance R13L4/SHOC-2-like LRR" evidence="10">
    <location>
        <begin position="542"/>
        <end position="877"/>
    </location>
</feature>
<dbReference type="InterPro" id="IPR058922">
    <property type="entry name" value="WHD_DRP"/>
</dbReference>
<evidence type="ECO:0000313" key="13">
    <source>
        <dbReference type="Proteomes" id="UP000004995"/>
    </source>
</evidence>
<dbReference type="FunFam" id="1.10.10.10:FF:000322">
    <property type="entry name" value="Probable disease resistance protein At1g63360"/>
    <property type="match status" value="1"/>
</dbReference>
<dbReference type="CDD" id="cd14798">
    <property type="entry name" value="RX-CC_like"/>
    <property type="match status" value="1"/>
</dbReference>
<dbReference type="InterPro" id="IPR032675">
    <property type="entry name" value="LRR_dom_sf"/>
</dbReference>
<proteinExistence type="inferred from homology"/>
<evidence type="ECO:0000259" key="8">
    <source>
        <dbReference type="Pfam" id="PF18052"/>
    </source>
</evidence>
<dbReference type="Pfam" id="PF00931">
    <property type="entry name" value="NB-ARC"/>
    <property type="match status" value="1"/>
</dbReference>
<reference evidence="11" key="2">
    <citation type="submission" date="2015-07" db="EMBL/GenBank/DDBJ databases">
        <authorList>
            <person name="Noorani M."/>
        </authorList>
    </citation>
    <scope>NUCLEOTIDE SEQUENCE</scope>
    <source>
        <strain evidence="11">Yugu1</strain>
    </source>
</reference>
<dbReference type="InterPro" id="IPR027417">
    <property type="entry name" value="P-loop_NTPase"/>
</dbReference>
<dbReference type="KEGG" id="sita:101781497"/>
<dbReference type="Gene3D" id="3.40.50.300">
    <property type="entry name" value="P-loop containing nucleotide triphosphate hydrolases"/>
    <property type="match status" value="1"/>
</dbReference>
<evidence type="ECO:0000259" key="9">
    <source>
        <dbReference type="Pfam" id="PF23559"/>
    </source>
</evidence>
<dbReference type="GO" id="GO:0043531">
    <property type="term" value="F:ADP binding"/>
    <property type="evidence" value="ECO:0007669"/>
    <property type="project" value="InterPro"/>
</dbReference>
<name>K3XEB2_SETIT</name>
<accession>K3XEB2</accession>
<dbReference type="eggNOG" id="KOG4658">
    <property type="taxonomic scope" value="Eukaryota"/>
</dbReference>
<dbReference type="HOGENOM" id="CLU_000837_25_4_1"/>
<dbReference type="AlphaFoldDB" id="K3XEB2"/>
<dbReference type="Gene3D" id="1.10.10.10">
    <property type="entry name" value="Winged helix-like DNA-binding domain superfamily/Winged helix DNA-binding domain"/>
    <property type="match status" value="1"/>
</dbReference>
<dbReference type="GO" id="GO:0002758">
    <property type="term" value="P:innate immune response-activating signaling pathway"/>
    <property type="evidence" value="ECO:0007669"/>
    <property type="project" value="UniProtKB-ARBA"/>
</dbReference>
<dbReference type="InterPro" id="IPR002182">
    <property type="entry name" value="NB-ARC"/>
</dbReference>
<dbReference type="InterPro" id="IPR041118">
    <property type="entry name" value="Rx_N"/>
</dbReference>
<evidence type="ECO:0008006" key="14">
    <source>
        <dbReference type="Google" id="ProtNLM"/>
    </source>
</evidence>
<keyword evidence="6" id="KW-0175">Coiled coil</keyword>
<evidence type="ECO:0000313" key="12">
    <source>
        <dbReference type="EnsemblPlants" id="KQL03817"/>
    </source>
</evidence>
<evidence type="ECO:0000256" key="2">
    <source>
        <dbReference type="ARBA" id="ARBA00022614"/>
    </source>
</evidence>
<sequence>MAEGVVAVQIGKLGAALLKEAATLGASLIWKEASALKDLFGEIRDVKEELESMHAYLQGAERFKNTDETTGIFVKKIRGLAFEIEDVVDEFTYKLEDKHGGFATKVKKRISNVSTWRRLSCKLRAIKASLEGADKRKVRYDMREIRRDGRSDGQSRSAYQSLHLAREEEPVGIKKNKDLLLQWLTSDFGKQRMISAVWGMGGVGKTTLVAHVYNSVKLSFDTSAWITVSNSFHVETLLKDIARGFGLGVANCERFCLVESIHNYLQGKRYIIVLDDVWGVDVWFNIRDAFPTNSVSRFIITSRILEVALLATANCLVQLVPLEEHFSWELFCKEAFWQNDDKMCPPELIHLAQKFVWRCNGLPIAIACIGRLLSSKQRTYAEWEKIYKDLELRLTDNVILDVNTILKVSLEDLPFDLKNCFMHCAIFPEDYLIKRKTVIRHWMTAGFIQEKENKTMEEVAEEYLHELINRSLLQVVERNVSGRVRRCRLHDIIRVLLLTKANEECFCKAYNGSGTFSAEGTRCLSIQSANIEPLHRSVVANLRGLYVFERNINIDLLKTVLTTSNLLSSLDLQDARIKSLPNEVFGLFNLRFLGLRNTGIEYLPEAIGRLQNLIVLDCFNAKLSTLPKGIAKLKRMRYLYACTLPSSDEIAPAEGINVPKGIRHLTGLQALQCVKASLETLSNVGALTDLRTFSVSEVRSEHCDYLCNAVSNLSCLVHLEIMAQNEEELQLQGLHLPQTLSWLGFEGRLEAASMLQVMSSLLHLQNLTRLQLVLSRLDEESFSRLLVLQRLCSLQLTNAFEGKKLHFRAMSFPKLRYLNIFGAPHVAQVQIEESALSSLVELRLENFPELLILPDGIEHLTALHRLYIEDACTEVTEKLSSQGGPRPIECSEDLEKINHIPMVVVRMRQKNVWERIP</sequence>
<comment type="similarity">
    <text evidence="1">Belongs to the disease resistance NB-LRR family.</text>
</comment>
<dbReference type="PRINTS" id="PR00364">
    <property type="entry name" value="DISEASERSIST"/>
</dbReference>
<feature type="domain" description="Disease resistance N-terminal" evidence="8">
    <location>
        <begin position="26"/>
        <end position="104"/>
    </location>
</feature>
<keyword evidence="13" id="KW-1185">Reference proteome</keyword>
<dbReference type="EMBL" id="AGNK02002801">
    <property type="status" value="NOT_ANNOTATED_CDS"/>
    <property type="molecule type" value="Genomic_DNA"/>
</dbReference>
<dbReference type="OrthoDB" id="598235at2759"/>
<dbReference type="InterPro" id="IPR044974">
    <property type="entry name" value="Disease_R_plants"/>
</dbReference>
<dbReference type="InterPro" id="IPR042197">
    <property type="entry name" value="Apaf_helical"/>
</dbReference>
<organism evidence="12 13">
    <name type="scientific">Setaria italica</name>
    <name type="common">Foxtail millet</name>
    <name type="synonym">Panicum italicum</name>
    <dbReference type="NCBI Taxonomy" id="4555"/>
    <lineage>
        <taxon>Eukaryota</taxon>
        <taxon>Viridiplantae</taxon>
        <taxon>Streptophyta</taxon>
        <taxon>Embryophyta</taxon>
        <taxon>Tracheophyta</taxon>
        <taxon>Spermatophyta</taxon>
        <taxon>Magnoliopsida</taxon>
        <taxon>Liliopsida</taxon>
        <taxon>Poales</taxon>
        <taxon>Poaceae</taxon>
        <taxon>PACMAD clade</taxon>
        <taxon>Panicoideae</taxon>
        <taxon>Panicodae</taxon>
        <taxon>Paniceae</taxon>
        <taxon>Cenchrinae</taxon>
        <taxon>Setaria</taxon>
    </lineage>
</organism>
<dbReference type="Gene3D" id="1.10.8.430">
    <property type="entry name" value="Helical domain of apoptotic protease-activating factors"/>
    <property type="match status" value="1"/>
</dbReference>
<dbReference type="GO" id="GO:0009626">
    <property type="term" value="P:plant-type hypersensitive response"/>
    <property type="evidence" value="ECO:0007669"/>
    <property type="project" value="UniProtKB-ARBA"/>
</dbReference>
<keyword evidence="5" id="KW-0611">Plant defense</keyword>
<dbReference type="Gene3D" id="1.20.5.4130">
    <property type="match status" value="1"/>
</dbReference>
<dbReference type="FunFam" id="3.40.50.300:FF:001091">
    <property type="entry name" value="Probable disease resistance protein At1g61300"/>
    <property type="match status" value="1"/>
</dbReference>
<keyword evidence="4" id="KW-0547">Nucleotide-binding</keyword>
<evidence type="ECO:0000256" key="4">
    <source>
        <dbReference type="ARBA" id="ARBA00022741"/>
    </source>
</evidence>
<dbReference type="STRING" id="4555.K3XEB2"/>
<dbReference type="SUPFAM" id="SSF52540">
    <property type="entry name" value="P-loop containing nucleoside triphosphate hydrolases"/>
    <property type="match status" value="1"/>
</dbReference>
<dbReference type="Pfam" id="PF23598">
    <property type="entry name" value="LRR_14"/>
    <property type="match status" value="1"/>
</dbReference>
<evidence type="ECO:0000313" key="11">
    <source>
        <dbReference type="EMBL" id="RCV24048.1"/>
    </source>
</evidence>
<evidence type="ECO:0000259" key="10">
    <source>
        <dbReference type="Pfam" id="PF23598"/>
    </source>
</evidence>
<keyword evidence="2" id="KW-0433">Leucine-rich repeat</keyword>
<dbReference type="InterPro" id="IPR038005">
    <property type="entry name" value="RX-like_CC"/>
</dbReference>
<dbReference type="SUPFAM" id="SSF52058">
    <property type="entry name" value="L domain-like"/>
    <property type="match status" value="1"/>
</dbReference>
<evidence type="ECO:0000256" key="5">
    <source>
        <dbReference type="ARBA" id="ARBA00022821"/>
    </source>
</evidence>
<reference evidence="11 13" key="1">
    <citation type="journal article" date="2012" name="Nat. Biotechnol.">
        <title>Reference genome sequence of the model plant Setaria.</title>
        <authorList>
            <person name="Bennetzen J.L."/>
            <person name="Schmutz J."/>
            <person name="Wang H."/>
            <person name="Percifield R."/>
            <person name="Hawkins J."/>
            <person name="Pontaroli A.C."/>
            <person name="Estep M."/>
            <person name="Feng L."/>
            <person name="Vaughn J.N."/>
            <person name="Grimwood J."/>
            <person name="Jenkins J."/>
            <person name="Barry K."/>
            <person name="Lindquist E."/>
            <person name="Hellsten U."/>
            <person name="Deshpande S."/>
            <person name="Wang X."/>
            <person name="Wu X."/>
            <person name="Mitros T."/>
            <person name="Triplett J."/>
            <person name="Yang X."/>
            <person name="Ye C.Y."/>
            <person name="Mauro-Herrera M."/>
            <person name="Wang L."/>
            <person name="Li P."/>
            <person name="Sharma M."/>
            <person name="Sharma R."/>
            <person name="Ronald P.C."/>
            <person name="Panaud O."/>
            <person name="Kellogg E.A."/>
            <person name="Brutnell T.P."/>
            <person name="Doust A.N."/>
            <person name="Tuskan G.A."/>
            <person name="Rokhsar D."/>
            <person name="Devos K.M."/>
        </authorList>
    </citation>
    <scope>NUCLEOTIDE SEQUENCE [LARGE SCALE GENOMIC DNA]</scope>
    <source>
        <strain evidence="13">cv. Yugu1</strain>
        <strain evidence="11">Yugu1</strain>
    </source>
</reference>
<dbReference type="Pfam" id="PF18052">
    <property type="entry name" value="Rx_N"/>
    <property type="match status" value="1"/>
</dbReference>
<dbReference type="RefSeq" id="XP_004967784.1">
    <property type="nucleotide sequence ID" value="XM_004967727.2"/>
</dbReference>
<dbReference type="Proteomes" id="UP000004995">
    <property type="component" value="Unassembled WGS sequence"/>
</dbReference>
<dbReference type="InterPro" id="IPR036388">
    <property type="entry name" value="WH-like_DNA-bd_sf"/>
</dbReference>
<evidence type="ECO:0000256" key="3">
    <source>
        <dbReference type="ARBA" id="ARBA00022737"/>
    </source>
</evidence>
<evidence type="ECO:0000256" key="6">
    <source>
        <dbReference type="ARBA" id="ARBA00023054"/>
    </source>
</evidence>
<dbReference type="Gene3D" id="3.80.10.10">
    <property type="entry name" value="Ribonuclease Inhibitor"/>
    <property type="match status" value="2"/>
</dbReference>
<dbReference type="GeneID" id="101781497"/>
<evidence type="ECO:0000256" key="1">
    <source>
        <dbReference type="ARBA" id="ARBA00008894"/>
    </source>
</evidence>
<dbReference type="FunCoup" id="K3XEB2">
    <property type="interactions" value="122"/>
</dbReference>
<evidence type="ECO:0000259" key="7">
    <source>
        <dbReference type="Pfam" id="PF00931"/>
    </source>
</evidence>
<protein>
    <recommendedName>
        <fullName evidence="14">NB-ARC domain-containing protein</fullName>
    </recommendedName>
</protein>
<dbReference type="OMA" id="TSAWITV"/>
<dbReference type="Gramene" id="KQL03817">
    <property type="protein sequence ID" value="KQL03817"/>
    <property type="gene ID" value="SETIT_000229mg"/>
</dbReference>
<dbReference type="EnsemblPlants" id="KQL03817">
    <property type="protein sequence ID" value="KQL03817"/>
    <property type="gene ID" value="SETIT_000229mg"/>
</dbReference>
<feature type="domain" description="NB-ARC" evidence="7">
    <location>
        <begin position="175"/>
        <end position="339"/>
    </location>
</feature>
<dbReference type="InterPro" id="IPR055414">
    <property type="entry name" value="LRR_R13L4/SHOC2-like"/>
</dbReference>
<reference evidence="12" key="3">
    <citation type="submission" date="2018-08" db="UniProtKB">
        <authorList>
            <consortium name="EnsemblPlants"/>
        </authorList>
    </citation>
    <scope>IDENTIFICATION</scope>
    <source>
        <strain evidence="12">Yugu1</strain>
    </source>
</reference>
<gene>
    <name evidence="12" type="primary">LOC101781497</name>
    <name evidence="11" type="ORF">SETIT_5G053900v2</name>
</gene>
<dbReference type="EMBL" id="CM003532">
    <property type="protein sequence ID" value="RCV24048.1"/>
    <property type="molecule type" value="Genomic_DNA"/>
</dbReference>
<keyword evidence="3" id="KW-0677">Repeat</keyword>
<dbReference type="RefSeq" id="XP_022682127.1">
    <property type="nucleotide sequence ID" value="XM_022826392.1"/>
</dbReference>
<feature type="domain" description="Disease resistance protein winged helix" evidence="9">
    <location>
        <begin position="426"/>
        <end position="494"/>
    </location>
</feature>
<dbReference type="GO" id="GO:0042742">
    <property type="term" value="P:defense response to bacterium"/>
    <property type="evidence" value="ECO:0007669"/>
    <property type="project" value="UniProtKB-ARBA"/>
</dbReference>
<dbReference type="PANTHER" id="PTHR23155">
    <property type="entry name" value="DISEASE RESISTANCE PROTEIN RP"/>
    <property type="match status" value="1"/>
</dbReference>